<protein>
    <recommendedName>
        <fullName evidence="3">Serine aminopeptidase S33 domain-containing protein</fullName>
    </recommendedName>
</protein>
<accession>A0A2T6ANP1</accession>
<dbReference type="Proteomes" id="UP000244224">
    <property type="component" value="Unassembled WGS sequence"/>
</dbReference>
<dbReference type="AlphaFoldDB" id="A0A2T6ANP1"/>
<dbReference type="SUPFAM" id="SSF53474">
    <property type="entry name" value="alpha/beta-Hydrolases"/>
    <property type="match status" value="1"/>
</dbReference>
<evidence type="ECO:0000313" key="2">
    <source>
        <dbReference type="Proteomes" id="UP000244224"/>
    </source>
</evidence>
<comment type="caution">
    <text evidence="1">The sequence shown here is derived from an EMBL/GenBank/DDBJ whole genome shotgun (WGS) entry which is preliminary data.</text>
</comment>
<name>A0A2T6ANP1_9RHOB</name>
<sequence length="316" mass="33611">MSSRWIRRLLTAAALLALLAVLGSAWFAHRLMVEVLTGRAFSALAQPEIDDPLKIGYRGDPGRAFGMAWQGVELETPLGPAPAWLIPAPGADGKRLAIFVHGIGGAREDGYPFLPQLHQAGLPVLLITYRNDAGAPPAPDGLHAFGLTEWRDLEAAYDWAKSQGYDSVLLVAASMGGSIAGQFLARSDRARMTAGVVLDAPALDFPATLRHITRRMALPLGGIGTALALPAFGFSHGLDLSQARVTNAFIAFKGPLLIFHGEADRIVPPETSKALLAARGGDTVLVLTPGDHLQSRDTAPERFRTALTKLIAALPR</sequence>
<reference evidence="1 2" key="1">
    <citation type="submission" date="2018-04" db="EMBL/GenBank/DDBJ databases">
        <title>Genomic Encyclopedia of Archaeal and Bacterial Type Strains, Phase II (KMG-II): from individual species to whole genera.</title>
        <authorList>
            <person name="Goeker M."/>
        </authorList>
    </citation>
    <scope>NUCLEOTIDE SEQUENCE [LARGE SCALE GENOMIC DNA]</scope>
    <source>
        <strain evidence="1 2">DSM 21823</strain>
    </source>
</reference>
<evidence type="ECO:0008006" key="3">
    <source>
        <dbReference type="Google" id="ProtNLM"/>
    </source>
</evidence>
<keyword evidence="2" id="KW-1185">Reference proteome</keyword>
<proteinExistence type="predicted"/>
<dbReference type="OrthoDB" id="8111537at2"/>
<evidence type="ECO:0000313" key="1">
    <source>
        <dbReference type="EMBL" id="PTX45439.1"/>
    </source>
</evidence>
<dbReference type="EMBL" id="QBKP01000022">
    <property type="protein sequence ID" value="PTX45439.1"/>
    <property type="molecule type" value="Genomic_DNA"/>
</dbReference>
<dbReference type="RefSeq" id="WP_108130565.1">
    <property type="nucleotide sequence ID" value="NZ_QBKP01000022.1"/>
</dbReference>
<gene>
    <name evidence="1" type="ORF">C8N34_12221</name>
</gene>
<dbReference type="InterPro" id="IPR029058">
    <property type="entry name" value="AB_hydrolase_fold"/>
</dbReference>
<organism evidence="1 2">
    <name type="scientific">Gemmobacter caeni</name>
    <dbReference type="NCBI Taxonomy" id="589035"/>
    <lineage>
        <taxon>Bacteria</taxon>
        <taxon>Pseudomonadati</taxon>
        <taxon>Pseudomonadota</taxon>
        <taxon>Alphaproteobacteria</taxon>
        <taxon>Rhodobacterales</taxon>
        <taxon>Paracoccaceae</taxon>
        <taxon>Gemmobacter</taxon>
    </lineage>
</organism>
<dbReference type="Gene3D" id="3.40.50.1820">
    <property type="entry name" value="alpha/beta hydrolase"/>
    <property type="match status" value="1"/>
</dbReference>